<dbReference type="AlphaFoldDB" id="A0A191ZIS6"/>
<gene>
    <name evidence="2" type="ORF">A9404_10770</name>
</gene>
<proteinExistence type="predicted"/>
<feature type="transmembrane region" description="Helical" evidence="1">
    <location>
        <begin position="6"/>
        <end position="25"/>
    </location>
</feature>
<name>A0A191ZIS6_9GAMM</name>
<feature type="transmembrane region" description="Helical" evidence="1">
    <location>
        <begin position="77"/>
        <end position="96"/>
    </location>
</feature>
<dbReference type="RefSeq" id="WP_066101376.1">
    <property type="nucleotide sequence ID" value="NZ_CP016027.1"/>
</dbReference>
<evidence type="ECO:0000313" key="3">
    <source>
        <dbReference type="Proteomes" id="UP000078596"/>
    </source>
</evidence>
<evidence type="ECO:0000256" key="1">
    <source>
        <dbReference type="SAM" id="Phobius"/>
    </source>
</evidence>
<keyword evidence="1" id="KW-0812">Transmembrane</keyword>
<protein>
    <submittedName>
        <fullName evidence="2">Uncharacterized protein</fullName>
    </submittedName>
</protein>
<keyword evidence="1" id="KW-0472">Membrane</keyword>
<sequence>MDHLLLLLAEVLTSLAISLAVLFVLSEPLMRLLGRICPDDQAVLFWVRYAKVMLVLAPLLLVLTMDLLSPWRDPIDNLRLGLIACLGGLLWVLHLVGKRLGRFERIPANPVERP</sequence>
<keyword evidence="1" id="KW-1133">Transmembrane helix</keyword>
<accession>A0A191ZIS6</accession>
<dbReference type="KEGG" id="haz:A9404_10770"/>
<feature type="transmembrane region" description="Helical" evidence="1">
    <location>
        <begin position="46"/>
        <end position="65"/>
    </location>
</feature>
<dbReference type="EMBL" id="CP016027">
    <property type="protein sequence ID" value="ANJ67796.1"/>
    <property type="molecule type" value="Genomic_DNA"/>
</dbReference>
<dbReference type="Proteomes" id="UP000078596">
    <property type="component" value="Chromosome"/>
</dbReference>
<organism evidence="2 3">
    <name type="scientific">Halothiobacillus diazotrophicus</name>
    <dbReference type="NCBI Taxonomy" id="1860122"/>
    <lineage>
        <taxon>Bacteria</taxon>
        <taxon>Pseudomonadati</taxon>
        <taxon>Pseudomonadota</taxon>
        <taxon>Gammaproteobacteria</taxon>
        <taxon>Chromatiales</taxon>
        <taxon>Halothiobacillaceae</taxon>
        <taxon>Halothiobacillus</taxon>
    </lineage>
</organism>
<keyword evidence="3" id="KW-1185">Reference proteome</keyword>
<reference evidence="2 3" key="1">
    <citation type="submission" date="2016-06" db="EMBL/GenBank/DDBJ databases">
        <title>Insight into the functional genes involving in sulfur oxidation in Pearl River water.</title>
        <authorList>
            <person name="Luo J."/>
            <person name="Tan X."/>
            <person name="Lin W."/>
        </authorList>
    </citation>
    <scope>NUCLEOTIDE SEQUENCE [LARGE SCALE GENOMIC DNA]</scope>
    <source>
        <strain evidence="2 3">LS2</strain>
    </source>
</reference>
<dbReference type="STRING" id="1860122.A9404_10770"/>
<evidence type="ECO:0000313" key="2">
    <source>
        <dbReference type="EMBL" id="ANJ67796.1"/>
    </source>
</evidence>